<dbReference type="PANTHER" id="PTHR37944:SF1">
    <property type="entry name" value="PORIN B"/>
    <property type="match status" value="1"/>
</dbReference>
<comment type="similarity">
    <text evidence="1 2">Belongs to the OprB family.</text>
</comment>
<protein>
    <submittedName>
        <fullName evidence="3">Porin</fullName>
    </submittedName>
</protein>
<dbReference type="GO" id="GO:0015288">
    <property type="term" value="F:porin activity"/>
    <property type="evidence" value="ECO:0007669"/>
    <property type="project" value="InterPro"/>
</dbReference>
<dbReference type="Pfam" id="PF04966">
    <property type="entry name" value="OprB"/>
    <property type="match status" value="1"/>
</dbReference>
<dbReference type="OrthoDB" id="7972153at2"/>
<evidence type="ECO:0000256" key="2">
    <source>
        <dbReference type="RuleBase" id="RU363072"/>
    </source>
</evidence>
<dbReference type="Proteomes" id="UP000234881">
    <property type="component" value="Unassembled WGS sequence"/>
</dbReference>
<sequence>MCREVFTSLAPVEFPVKEDIPVARTSSKFVRTQDKKTFRKTGHIVATCAALGCVVGLGATQALAADDNVETSSPSIFSGLVDYLNGPGVPGPLAPLGEKLHEVGITPRISMLNILLANPSMGQETGKHERVTIFNLGFDTDLEKLVGLPGSTVRFQSLYVPDPFNIGTFGAAAGDSFIGHSGPYIPKQWHLNQLTFEQKLFDDRFEAAFGVDNAGNYFGKALCNQSFLCQGASLQDGVGMNPPPYSNWSARASYDLTPEWTAQVGFWRDNSAFPFSTGWEGWSGSVTAPNGAKIVDPNSSLYLANLVYETTAQTDLYPKRYEAMLYYNDAEQTNPNTGEKHDGTSGIYIGGRQTVWRQDETPTSTSLSLYASMYASFDQDNSFGLGSEVDAGVILQGPFESRPFDSYSLKFAWNHLTDDEQSYLEAQNTGTYTVGPDQFMMGVDANFMLAGNTIVQPWANYTWNVNTFENPSYSGDPDDGFSVGVNMVLLLDKALGL</sequence>
<dbReference type="PANTHER" id="PTHR37944">
    <property type="entry name" value="PORIN B"/>
    <property type="match status" value="1"/>
</dbReference>
<organism evidence="3 4">
    <name type="scientific">Cohaesibacter celericrescens</name>
    <dbReference type="NCBI Taxonomy" id="2067669"/>
    <lineage>
        <taxon>Bacteria</taxon>
        <taxon>Pseudomonadati</taxon>
        <taxon>Pseudomonadota</taxon>
        <taxon>Alphaproteobacteria</taxon>
        <taxon>Hyphomicrobiales</taxon>
        <taxon>Cohaesibacteraceae</taxon>
    </lineage>
</organism>
<comment type="caution">
    <text evidence="3">The sequence shown here is derived from an EMBL/GenBank/DDBJ whole genome shotgun (WGS) entry which is preliminary data.</text>
</comment>
<accession>A0A2N5XRH9</accession>
<dbReference type="EMBL" id="PKUQ01000021">
    <property type="protein sequence ID" value="PLW77123.1"/>
    <property type="molecule type" value="Genomic_DNA"/>
</dbReference>
<dbReference type="Gene3D" id="2.40.160.180">
    <property type="entry name" value="Carbohydrate-selective porin OprB"/>
    <property type="match status" value="1"/>
</dbReference>
<dbReference type="InterPro" id="IPR038673">
    <property type="entry name" value="OprB_sf"/>
</dbReference>
<name>A0A2N5XRH9_9HYPH</name>
<dbReference type="InterPro" id="IPR052932">
    <property type="entry name" value="OprB_Porin"/>
</dbReference>
<evidence type="ECO:0000256" key="1">
    <source>
        <dbReference type="ARBA" id="ARBA00008769"/>
    </source>
</evidence>
<reference evidence="3 4" key="1">
    <citation type="submission" date="2018-01" db="EMBL/GenBank/DDBJ databases">
        <title>The draft genome sequence of Cohaesibacter sp. H1304.</title>
        <authorList>
            <person name="Wang N.-N."/>
            <person name="Du Z.-J."/>
        </authorList>
    </citation>
    <scope>NUCLEOTIDE SEQUENCE [LARGE SCALE GENOMIC DNA]</scope>
    <source>
        <strain evidence="3 4">H1304</strain>
    </source>
</reference>
<dbReference type="AlphaFoldDB" id="A0A2N5XRH9"/>
<dbReference type="GO" id="GO:0016020">
    <property type="term" value="C:membrane"/>
    <property type="evidence" value="ECO:0007669"/>
    <property type="project" value="InterPro"/>
</dbReference>
<evidence type="ECO:0000313" key="3">
    <source>
        <dbReference type="EMBL" id="PLW77123.1"/>
    </source>
</evidence>
<gene>
    <name evidence="3" type="ORF">C0081_11260</name>
</gene>
<dbReference type="GO" id="GO:0008643">
    <property type="term" value="P:carbohydrate transport"/>
    <property type="evidence" value="ECO:0007669"/>
    <property type="project" value="InterPro"/>
</dbReference>
<dbReference type="InterPro" id="IPR007049">
    <property type="entry name" value="Carb-sel_porin_OprB"/>
</dbReference>
<proteinExistence type="inferred from homology"/>
<keyword evidence="4" id="KW-1185">Reference proteome</keyword>
<evidence type="ECO:0000313" key="4">
    <source>
        <dbReference type="Proteomes" id="UP000234881"/>
    </source>
</evidence>